<evidence type="ECO:0000313" key="3">
    <source>
        <dbReference type="Proteomes" id="UP000186058"/>
    </source>
</evidence>
<accession>A0ABX3ETG7</accession>
<dbReference type="Proteomes" id="UP000186058">
    <property type="component" value="Unassembled WGS sequence"/>
</dbReference>
<dbReference type="EMBL" id="LVWI01000034">
    <property type="protein sequence ID" value="OKP87765.1"/>
    <property type="molecule type" value="Genomic_DNA"/>
</dbReference>
<reference evidence="2 3" key="1">
    <citation type="submission" date="2016-03" db="EMBL/GenBank/DDBJ databases">
        <authorList>
            <person name="Sant'Anna F.H."/>
            <person name="Ambrosini A."/>
            <person name="Souza R."/>
            <person name="Bach E."/>
            <person name="Fernandes G."/>
            <person name="Balsanelli E."/>
            <person name="Baura V.A."/>
            <person name="Souza E.M."/>
            <person name="Passaglia L."/>
        </authorList>
    </citation>
    <scope>NUCLEOTIDE SEQUENCE [LARGE SCALE GENOMIC DNA]</scope>
    <source>
        <strain evidence="2 3">P26E</strain>
    </source>
</reference>
<evidence type="ECO:0008006" key="4">
    <source>
        <dbReference type="Google" id="ProtNLM"/>
    </source>
</evidence>
<protein>
    <recommendedName>
        <fullName evidence="4">CsbD family protein</fullName>
    </recommendedName>
</protein>
<evidence type="ECO:0000313" key="2">
    <source>
        <dbReference type="EMBL" id="OKP87765.1"/>
    </source>
</evidence>
<sequence>MSERIIKSNVSWDRQKFERLRGKLADARGEAASTNERLSDEIRKGQQETSKQLSEILSRMDTYGKRKSFF</sequence>
<gene>
    <name evidence="2" type="ORF">A3844_10185</name>
</gene>
<comment type="caution">
    <text evidence="2">The sequence shown here is derived from an EMBL/GenBank/DDBJ whole genome shotgun (WGS) entry which is preliminary data.</text>
</comment>
<proteinExistence type="predicted"/>
<feature type="compositionally biased region" description="Basic and acidic residues" evidence="1">
    <location>
        <begin position="37"/>
        <end position="46"/>
    </location>
</feature>
<feature type="region of interest" description="Disordered" evidence="1">
    <location>
        <begin position="31"/>
        <end position="51"/>
    </location>
</feature>
<keyword evidence="3" id="KW-1185">Reference proteome</keyword>
<organism evidence="2 3">
    <name type="scientific">Paenibacillus helianthi</name>
    <dbReference type="NCBI Taxonomy" id="1349432"/>
    <lineage>
        <taxon>Bacteria</taxon>
        <taxon>Bacillati</taxon>
        <taxon>Bacillota</taxon>
        <taxon>Bacilli</taxon>
        <taxon>Bacillales</taxon>
        <taxon>Paenibacillaceae</taxon>
        <taxon>Paenibacillus</taxon>
    </lineage>
</organism>
<name>A0ABX3ETG7_9BACL</name>
<evidence type="ECO:0000256" key="1">
    <source>
        <dbReference type="SAM" id="MobiDB-lite"/>
    </source>
</evidence>